<dbReference type="InterPro" id="IPR003439">
    <property type="entry name" value="ABC_transporter-like_ATP-bd"/>
</dbReference>
<dbReference type="InterPro" id="IPR047641">
    <property type="entry name" value="ABC_transpr_MalK/UgpC-like"/>
</dbReference>
<comment type="caution">
    <text evidence="8">The sequence shown here is derived from an EMBL/GenBank/DDBJ whole genome shotgun (WGS) entry which is preliminary data.</text>
</comment>
<dbReference type="InterPro" id="IPR013611">
    <property type="entry name" value="Transp-assoc_OB_typ2"/>
</dbReference>
<dbReference type="InterPro" id="IPR027417">
    <property type="entry name" value="P-loop_NTPase"/>
</dbReference>
<evidence type="ECO:0000256" key="6">
    <source>
        <dbReference type="ARBA" id="ARBA00023136"/>
    </source>
</evidence>
<sequence length="356" mass="39868">MSQVKLTHIHKAYETATVINDLSLEIADGEFLVLVGASGCGKSTLLRMIAGLEPVSSGALYCDGKEITHSSPKVRNFSMIFQSYALFPHMSVEQNITFGMKVRGEKLRDKRDLLAQTVAMLQLDELLKRRPKELSGGQRQRVAMARAIVRDPRLFLMDEPLSNLDAKLRHEVRDGIMALHARLKTTTVYVTHDQVEAMTMADRIVVLDKGEIQQIGSPEALYHSPANLFVASFIGSPSMNLWSLPLQNQQLQLCDWTVQLDVDESKVWLGLRPEHIKLGPSADGRYQMSGQLLRHELLGHVRLVCLQTAFGPLQFFCENDVSLPDVDATVTCHFLPERVHLFSGATQQRIADKDLL</sequence>
<dbReference type="PANTHER" id="PTHR43875">
    <property type="entry name" value="MALTODEXTRIN IMPORT ATP-BINDING PROTEIN MSMX"/>
    <property type="match status" value="1"/>
</dbReference>
<dbReference type="InterPro" id="IPR017871">
    <property type="entry name" value="ABC_transporter-like_CS"/>
</dbReference>
<accession>A0ABW9GBB8</accession>
<name>A0ABW9GBB8_9GAMM</name>
<evidence type="ECO:0000256" key="4">
    <source>
        <dbReference type="ARBA" id="ARBA00022840"/>
    </source>
</evidence>
<proteinExistence type="predicted"/>
<dbReference type="PROSITE" id="PS00211">
    <property type="entry name" value="ABC_TRANSPORTER_1"/>
    <property type="match status" value="1"/>
</dbReference>
<dbReference type="PANTHER" id="PTHR43875:SF15">
    <property type="entry name" value="TREHALOSE IMPORT ATP-BINDING PROTEIN SUGC"/>
    <property type="match status" value="1"/>
</dbReference>
<dbReference type="InterPro" id="IPR012340">
    <property type="entry name" value="NA-bd_OB-fold"/>
</dbReference>
<feature type="domain" description="ABC transporter" evidence="7">
    <location>
        <begin position="4"/>
        <end position="234"/>
    </location>
</feature>
<gene>
    <name evidence="8" type="ORF">ABUE30_17690</name>
</gene>
<dbReference type="InterPro" id="IPR015855">
    <property type="entry name" value="ABC_transpr_MalK-like"/>
</dbReference>
<dbReference type="CDD" id="cd03301">
    <property type="entry name" value="ABC_MalK_N"/>
    <property type="match status" value="1"/>
</dbReference>
<dbReference type="Gene3D" id="2.40.50.100">
    <property type="match status" value="1"/>
</dbReference>
<dbReference type="RefSeq" id="WP_408625167.1">
    <property type="nucleotide sequence ID" value="NZ_JBEQCT010000012.1"/>
</dbReference>
<dbReference type="Pfam" id="PF00005">
    <property type="entry name" value="ABC_tran"/>
    <property type="match status" value="1"/>
</dbReference>
<keyword evidence="6" id="KW-0472">Membrane</keyword>
<evidence type="ECO:0000256" key="1">
    <source>
        <dbReference type="ARBA" id="ARBA00022448"/>
    </source>
</evidence>
<dbReference type="InterPro" id="IPR008995">
    <property type="entry name" value="Mo/tungstate-bd_C_term_dom"/>
</dbReference>
<dbReference type="Proteomes" id="UP001629953">
    <property type="component" value="Unassembled WGS sequence"/>
</dbReference>
<keyword evidence="9" id="KW-1185">Reference proteome</keyword>
<evidence type="ECO:0000256" key="2">
    <source>
        <dbReference type="ARBA" id="ARBA00022475"/>
    </source>
</evidence>
<dbReference type="Gene3D" id="2.40.50.140">
    <property type="entry name" value="Nucleic acid-binding proteins"/>
    <property type="match status" value="1"/>
</dbReference>
<evidence type="ECO:0000313" key="9">
    <source>
        <dbReference type="Proteomes" id="UP001629953"/>
    </source>
</evidence>
<dbReference type="EMBL" id="JBEQCT010000012">
    <property type="protein sequence ID" value="MFM2486867.1"/>
    <property type="molecule type" value="Genomic_DNA"/>
</dbReference>
<keyword evidence="5" id="KW-1278">Translocase</keyword>
<dbReference type="GO" id="GO:0005524">
    <property type="term" value="F:ATP binding"/>
    <property type="evidence" value="ECO:0007669"/>
    <property type="project" value="UniProtKB-KW"/>
</dbReference>
<protein>
    <submittedName>
        <fullName evidence="8">ATP-binding cassette domain-containing protein</fullName>
    </submittedName>
</protein>
<keyword evidence="2" id="KW-1003">Cell membrane</keyword>
<dbReference type="PROSITE" id="PS50893">
    <property type="entry name" value="ABC_TRANSPORTER_2"/>
    <property type="match status" value="1"/>
</dbReference>
<evidence type="ECO:0000256" key="3">
    <source>
        <dbReference type="ARBA" id="ARBA00022741"/>
    </source>
</evidence>
<evidence type="ECO:0000256" key="5">
    <source>
        <dbReference type="ARBA" id="ARBA00022967"/>
    </source>
</evidence>
<dbReference type="SUPFAM" id="SSF50331">
    <property type="entry name" value="MOP-like"/>
    <property type="match status" value="1"/>
</dbReference>
<keyword evidence="3" id="KW-0547">Nucleotide-binding</keyword>
<evidence type="ECO:0000313" key="8">
    <source>
        <dbReference type="EMBL" id="MFM2486867.1"/>
    </source>
</evidence>
<dbReference type="InterPro" id="IPR003593">
    <property type="entry name" value="AAA+_ATPase"/>
</dbReference>
<reference evidence="8 9" key="1">
    <citation type="journal article" date="2013" name="Int. J. Syst. Evol. Microbiol.">
        <title>Celerinatantimonas yamalensis sp. nov., a cold-adapted diazotrophic bacterium from a cold permafrost brine.</title>
        <authorList>
            <person name="Shcherbakova V."/>
            <person name="Chuvilskaya N."/>
            <person name="Rivkina E."/>
            <person name="Demidov N."/>
            <person name="Uchaeva V."/>
            <person name="Suetin S."/>
            <person name="Suzina N."/>
            <person name="Gilichinsky D."/>
        </authorList>
    </citation>
    <scope>NUCLEOTIDE SEQUENCE [LARGE SCALE GENOMIC DNA]</scope>
    <source>
        <strain evidence="8 9">C7</strain>
    </source>
</reference>
<evidence type="ECO:0000259" key="7">
    <source>
        <dbReference type="PROSITE" id="PS50893"/>
    </source>
</evidence>
<dbReference type="SMART" id="SM00382">
    <property type="entry name" value="AAA"/>
    <property type="match status" value="1"/>
</dbReference>
<organism evidence="8 9">
    <name type="scientific">Celerinatantimonas yamalensis</name>
    <dbReference type="NCBI Taxonomy" id="559956"/>
    <lineage>
        <taxon>Bacteria</taxon>
        <taxon>Pseudomonadati</taxon>
        <taxon>Pseudomonadota</taxon>
        <taxon>Gammaproteobacteria</taxon>
        <taxon>Celerinatantimonadaceae</taxon>
        <taxon>Celerinatantimonas</taxon>
    </lineage>
</organism>
<dbReference type="SUPFAM" id="SSF52540">
    <property type="entry name" value="P-loop containing nucleoside triphosphate hydrolases"/>
    <property type="match status" value="1"/>
</dbReference>
<dbReference type="Pfam" id="PF08402">
    <property type="entry name" value="TOBE_2"/>
    <property type="match status" value="1"/>
</dbReference>
<dbReference type="Gene3D" id="3.40.50.300">
    <property type="entry name" value="P-loop containing nucleotide triphosphate hydrolases"/>
    <property type="match status" value="1"/>
</dbReference>
<keyword evidence="4 8" id="KW-0067">ATP-binding</keyword>
<keyword evidence="1" id="KW-0813">Transport</keyword>